<dbReference type="PANTHER" id="PTHR12631">
    <property type="entry name" value="ALPHA-L-IDURONIDASE"/>
    <property type="match status" value="1"/>
</dbReference>
<keyword evidence="2" id="KW-1133">Transmembrane helix</keyword>
<dbReference type="SUPFAM" id="SSF47413">
    <property type="entry name" value="lambda repressor-like DNA-binding domains"/>
    <property type="match status" value="1"/>
</dbReference>
<dbReference type="AlphaFoldDB" id="A0A1E7LBM8"/>
<dbReference type="Proteomes" id="UP000176005">
    <property type="component" value="Unassembled WGS sequence"/>
</dbReference>
<keyword evidence="2" id="KW-0812">Transmembrane</keyword>
<dbReference type="SMART" id="SM00530">
    <property type="entry name" value="HTH_XRE"/>
    <property type="match status" value="1"/>
</dbReference>
<dbReference type="EMBL" id="LJGW01000076">
    <property type="protein sequence ID" value="OEV13383.1"/>
    <property type="molecule type" value="Genomic_DNA"/>
</dbReference>
<dbReference type="Gene3D" id="1.10.260.40">
    <property type="entry name" value="lambda repressor-like DNA-binding domains"/>
    <property type="match status" value="1"/>
</dbReference>
<comment type="caution">
    <text evidence="4">The sequence shown here is derived from an EMBL/GenBank/DDBJ whole genome shotgun (WGS) entry which is preliminary data.</text>
</comment>
<gene>
    <name evidence="4" type="ORF">AN218_03740</name>
</gene>
<name>A0A1E7LBM8_9ACTN</name>
<evidence type="ECO:0000313" key="4">
    <source>
        <dbReference type="EMBL" id="OEV13383.1"/>
    </source>
</evidence>
<dbReference type="SUPFAM" id="SSF51445">
    <property type="entry name" value="(Trans)glycosidases"/>
    <property type="match status" value="1"/>
</dbReference>
<proteinExistence type="predicted"/>
<dbReference type="InterPro" id="IPR017853">
    <property type="entry name" value="GH"/>
</dbReference>
<organism evidence="4 5">
    <name type="scientific">Streptomyces nanshensis</name>
    <dbReference type="NCBI Taxonomy" id="518642"/>
    <lineage>
        <taxon>Bacteria</taxon>
        <taxon>Bacillati</taxon>
        <taxon>Actinomycetota</taxon>
        <taxon>Actinomycetes</taxon>
        <taxon>Kitasatosporales</taxon>
        <taxon>Streptomycetaceae</taxon>
        <taxon>Streptomyces</taxon>
    </lineage>
</organism>
<reference evidence="4 5" key="1">
    <citation type="journal article" date="2016" name="Front. Microbiol.">
        <title>Comparative Genomics Analysis of Streptomyces Species Reveals Their Adaptation to the Marine Environment and Their Diversity at the Genomic Level.</title>
        <authorList>
            <person name="Tian X."/>
            <person name="Zhang Z."/>
            <person name="Yang T."/>
            <person name="Chen M."/>
            <person name="Li J."/>
            <person name="Chen F."/>
            <person name="Yang J."/>
            <person name="Li W."/>
            <person name="Zhang B."/>
            <person name="Zhang Z."/>
            <person name="Wu J."/>
            <person name="Zhang C."/>
            <person name="Long L."/>
            <person name="Xiao J."/>
        </authorList>
    </citation>
    <scope>NUCLEOTIDE SEQUENCE [LARGE SCALE GENOMIC DNA]</scope>
    <source>
        <strain evidence="4 5">SCSIO 10429</strain>
    </source>
</reference>
<dbReference type="CDD" id="cd00093">
    <property type="entry name" value="HTH_XRE"/>
    <property type="match status" value="1"/>
</dbReference>
<feature type="transmembrane region" description="Helical" evidence="2">
    <location>
        <begin position="152"/>
        <end position="174"/>
    </location>
</feature>
<accession>A0A1E7LBM8</accession>
<dbReference type="PATRIC" id="fig|518642.10.peg.7245"/>
<feature type="region of interest" description="Disordered" evidence="1">
    <location>
        <begin position="97"/>
        <end position="139"/>
    </location>
</feature>
<keyword evidence="5" id="KW-1185">Reference proteome</keyword>
<evidence type="ECO:0000256" key="2">
    <source>
        <dbReference type="SAM" id="Phobius"/>
    </source>
</evidence>
<feature type="region of interest" description="Disordered" evidence="1">
    <location>
        <begin position="1"/>
        <end position="25"/>
    </location>
</feature>
<dbReference type="Pfam" id="PF13560">
    <property type="entry name" value="HTH_31"/>
    <property type="match status" value="1"/>
</dbReference>
<evidence type="ECO:0000256" key="1">
    <source>
        <dbReference type="SAM" id="MobiDB-lite"/>
    </source>
</evidence>
<dbReference type="InterPro" id="IPR001387">
    <property type="entry name" value="Cro/C1-type_HTH"/>
</dbReference>
<sequence>MVKGESVSSGREPAGETYGPSRLGEGLEALKRRSGRSYAALAHRTGLSRSSLHRYCQGRTVPGTFGTVESIARACGADDQEVDRLYRAWRRAAASEEASTAVPEVGVEAPSPGTDQDTGTDSGTDSGASAAGDGEPPSADARVVRVRHTGHWLRAVTLLLALVVTSYTVTVPYLDARHTPYGRGTSGPPAAGEVAAGGQPLDGPDWSVRPRRVAPELFGLTLNTDTGRMPGFRTGSVRMWESETRWGSIERSRRHYDWSTADRTVNNARREGLPVLFTLSGTPLWAGGEDAHGSGYQDSLASPPQDLADWDHFVRKAVERYRGRVDSYELWDYPSHPLHYAGSLATLAEMVERASRIIRREDPSALVACPSFGRLWTAQGRQRLREFARTGAFGSCDAAALKLVPRKPTGPPEEIIELAGDVEDILYEEGVVDLALWNTGTDRDVAVAEPLDARRARDYAVRFYLAGLYSRDAGVRRMYFYSWGGTRVPLVVQPVGGRPTEAGRRMERLYGWLAGARISGCGKGRAMRLADGAYTCRFQRGGARFDVYWTSHGRAGLTLPKGAHRLRHMDGSTVRARAGERISFGEEPVLVERRAE</sequence>
<dbReference type="InterPro" id="IPR051923">
    <property type="entry name" value="Glycosyl_Hydrolase_39"/>
</dbReference>
<protein>
    <recommendedName>
        <fullName evidence="3">HTH cro/C1-type domain-containing protein</fullName>
    </recommendedName>
</protein>
<dbReference type="InterPro" id="IPR010982">
    <property type="entry name" value="Lambda_DNA-bd_dom_sf"/>
</dbReference>
<dbReference type="PANTHER" id="PTHR12631:SF10">
    <property type="entry name" value="BETA-XYLOSIDASE-LIKE PROTEIN-RELATED"/>
    <property type="match status" value="1"/>
</dbReference>
<keyword evidence="2" id="KW-0472">Membrane</keyword>
<feature type="compositionally biased region" description="Low complexity" evidence="1">
    <location>
        <begin position="110"/>
        <end position="139"/>
    </location>
</feature>
<dbReference type="Gene3D" id="3.20.20.80">
    <property type="entry name" value="Glycosidases"/>
    <property type="match status" value="1"/>
</dbReference>
<evidence type="ECO:0000259" key="3">
    <source>
        <dbReference type="SMART" id="SM00530"/>
    </source>
</evidence>
<dbReference type="GO" id="GO:0003677">
    <property type="term" value="F:DNA binding"/>
    <property type="evidence" value="ECO:0007669"/>
    <property type="project" value="InterPro"/>
</dbReference>
<feature type="domain" description="HTH cro/C1-type" evidence="3">
    <location>
        <begin position="26"/>
        <end position="82"/>
    </location>
</feature>
<evidence type="ECO:0000313" key="5">
    <source>
        <dbReference type="Proteomes" id="UP000176005"/>
    </source>
</evidence>
<dbReference type="GO" id="GO:0004553">
    <property type="term" value="F:hydrolase activity, hydrolyzing O-glycosyl compounds"/>
    <property type="evidence" value="ECO:0007669"/>
    <property type="project" value="TreeGrafter"/>
</dbReference>